<proteinExistence type="inferred from homology"/>
<comment type="subcellular location">
    <subcellularLocation>
        <location evidence="1 6">Membrane</location>
        <topology evidence="1 6">Multi-pass membrane protein</topology>
    </subcellularLocation>
</comment>
<dbReference type="PROSITE" id="PS51225">
    <property type="entry name" value="MARVEL"/>
    <property type="match status" value="1"/>
</dbReference>
<dbReference type="InterPro" id="IPR016579">
    <property type="entry name" value="Synaptogyrin"/>
</dbReference>
<sequence>MDNVRAYGAGLANTNFDKNTFFKKPTVLFRCGALIFGLLVWYAVSKGGWHKPSDTIHPICLYGRSSSTCSFATATGFFAVCGAALLIFLDAKLDTISSIPTRRRAVMTDLSVSAIFTGIFLIAFLTFWSKLSSFEVGEDDENPINTNYSKIGVLGALLSFLSWGGAAFFAWRRYEEGNQASHEPNYEEQFGTVSSDVQDGYGYGGDSGGIGSVPGQVSSYQAGGPPMQPPQHQQQQPPPNQYVQSEGYGY</sequence>
<evidence type="ECO:0000256" key="7">
    <source>
        <dbReference type="SAM" id="MobiDB-lite"/>
    </source>
</evidence>
<evidence type="ECO:0000256" key="6">
    <source>
        <dbReference type="PIRNR" id="PIRNR011282"/>
    </source>
</evidence>
<dbReference type="EMBL" id="CANHGI010000006">
    <property type="protein sequence ID" value="CAI5453954.1"/>
    <property type="molecule type" value="Genomic_DNA"/>
</dbReference>
<dbReference type="PIRSF" id="PIRSF011282">
    <property type="entry name" value="Synaptogyrin"/>
    <property type="match status" value="1"/>
</dbReference>
<organism evidence="9 10">
    <name type="scientific">Caenorhabditis angaria</name>
    <dbReference type="NCBI Taxonomy" id="860376"/>
    <lineage>
        <taxon>Eukaryota</taxon>
        <taxon>Metazoa</taxon>
        <taxon>Ecdysozoa</taxon>
        <taxon>Nematoda</taxon>
        <taxon>Chromadorea</taxon>
        <taxon>Rhabditida</taxon>
        <taxon>Rhabditina</taxon>
        <taxon>Rhabditomorpha</taxon>
        <taxon>Rhabditoidea</taxon>
        <taxon>Rhabditidae</taxon>
        <taxon>Peloderinae</taxon>
        <taxon>Caenorhabditis</taxon>
    </lineage>
</organism>
<evidence type="ECO:0000259" key="8">
    <source>
        <dbReference type="PROSITE" id="PS51225"/>
    </source>
</evidence>
<accession>A0A9P1N8S6</accession>
<evidence type="ECO:0000256" key="2">
    <source>
        <dbReference type="ARBA" id="ARBA00010252"/>
    </source>
</evidence>
<feature type="domain" description="MARVEL" evidence="8">
    <location>
        <begin position="21"/>
        <end position="175"/>
    </location>
</feature>
<keyword evidence="4 6" id="KW-1133">Transmembrane helix</keyword>
<comment type="caution">
    <text evidence="9">The sequence shown here is derived from an EMBL/GenBank/DDBJ whole genome shotgun (WGS) entry which is preliminary data.</text>
</comment>
<evidence type="ECO:0000256" key="4">
    <source>
        <dbReference type="ARBA" id="ARBA00022989"/>
    </source>
</evidence>
<dbReference type="GO" id="GO:0030672">
    <property type="term" value="C:synaptic vesicle membrane"/>
    <property type="evidence" value="ECO:0007669"/>
    <property type="project" value="TreeGrafter"/>
</dbReference>
<dbReference type="AlphaFoldDB" id="A0A9P1N8S6"/>
<keyword evidence="3 6" id="KW-0812">Transmembrane</keyword>
<keyword evidence="5 6" id="KW-0472">Membrane</keyword>
<evidence type="ECO:0000256" key="3">
    <source>
        <dbReference type="ARBA" id="ARBA00022692"/>
    </source>
</evidence>
<feature type="transmembrane region" description="Helical" evidence="6">
    <location>
        <begin position="110"/>
        <end position="131"/>
    </location>
</feature>
<dbReference type="GO" id="GO:0031594">
    <property type="term" value="C:neuromuscular junction"/>
    <property type="evidence" value="ECO:0007669"/>
    <property type="project" value="TreeGrafter"/>
</dbReference>
<feature type="region of interest" description="Disordered" evidence="7">
    <location>
        <begin position="204"/>
        <end position="250"/>
    </location>
</feature>
<gene>
    <name evidence="9" type="ORF">CAMP_LOCUS16591</name>
</gene>
<feature type="transmembrane region" description="Helical" evidence="6">
    <location>
        <begin position="71"/>
        <end position="89"/>
    </location>
</feature>
<comment type="similarity">
    <text evidence="2 6">Belongs to the synaptogyrin family.</text>
</comment>
<dbReference type="OrthoDB" id="10041611at2759"/>
<feature type="transmembrane region" description="Helical" evidence="6">
    <location>
        <begin position="151"/>
        <end position="171"/>
    </location>
</feature>
<feature type="transmembrane region" description="Helical" evidence="6">
    <location>
        <begin position="27"/>
        <end position="44"/>
    </location>
</feature>
<evidence type="ECO:0000313" key="9">
    <source>
        <dbReference type="EMBL" id="CAI5453954.1"/>
    </source>
</evidence>
<keyword evidence="10" id="KW-1185">Reference proteome</keyword>
<name>A0A9P1N8S6_9PELO</name>
<dbReference type="InterPro" id="IPR008253">
    <property type="entry name" value="Marvel"/>
</dbReference>
<dbReference type="Pfam" id="PF01284">
    <property type="entry name" value="MARVEL"/>
    <property type="match status" value="1"/>
</dbReference>
<protein>
    <recommendedName>
        <fullName evidence="6">Synaptogyrin</fullName>
    </recommendedName>
</protein>
<dbReference type="PANTHER" id="PTHR10838">
    <property type="entry name" value="SYNAPTOGYRIN"/>
    <property type="match status" value="1"/>
</dbReference>
<dbReference type="PANTHER" id="PTHR10838:SF20">
    <property type="entry name" value="SYNAPTOGYRIN"/>
    <property type="match status" value="1"/>
</dbReference>
<reference evidence="9" key="1">
    <citation type="submission" date="2022-11" db="EMBL/GenBank/DDBJ databases">
        <authorList>
            <person name="Kikuchi T."/>
        </authorList>
    </citation>
    <scope>NUCLEOTIDE SEQUENCE</scope>
    <source>
        <strain evidence="9">PS1010</strain>
    </source>
</reference>
<evidence type="ECO:0000256" key="5">
    <source>
        <dbReference type="ARBA" id="ARBA00023136"/>
    </source>
</evidence>
<evidence type="ECO:0000256" key="1">
    <source>
        <dbReference type="ARBA" id="ARBA00004141"/>
    </source>
</evidence>
<evidence type="ECO:0000313" key="10">
    <source>
        <dbReference type="Proteomes" id="UP001152747"/>
    </source>
</evidence>
<dbReference type="Proteomes" id="UP001152747">
    <property type="component" value="Unassembled WGS sequence"/>
</dbReference>